<keyword evidence="3" id="KW-1185">Reference proteome</keyword>
<name>A0A9Q3FQP0_9BASI</name>
<accession>A0A9Q3FQP0</accession>
<comment type="caution">
    <text evidence="2">The sequence shown here is derived from an EMBL/GenBank/DDBJ whole genome shotgun (WGS) entry which is preliminary data.</text>
</comment>
<protein>
    <submittedName>
        <fullName evidence="2">Uncharacterized protein</fullName>
    </submittedName>
</protein>
<dbReference type="Proteomes" id="UP000765509">
    <property type="component" value="Unassembled WGS sequence"/>
</dbReference>
<feature type="compositionally biased region" description="Polar residues" evidence="1">
    <location>
        <begin position="34"/>
        <end position="53"/>
    </location>
</feature>
<reference evidence="2" key="1">
    <citation type="submission" date="2021-03" db="EMBL/GenBank/DDBJ databases">
        <title>Draft genome sequence of rust myrtle Austropuccinia psidii MF-1, a brazilian biotype.</title>
        <authorList>
            <person name="Quecine M.C."/>
            <person name="Pachon D.M.R."/>
            <person name="Bonatelli M.L."/>
            <person name="Correr F.H."/>
            <person name="Franceschini L.M."/>
            <person name="Leite T.F."/>
            <person name="Margarido G.R.A."/>
            <person name="Almeida C.A."/>
            <person name="Ferrarezi J.A."/>
            <person name="Labate C.A."/>
        </authorList>
    </citation>
    <scope>NUCLEOTIDE SEQUENCE</scope>
    <source>
        <strain evidence="2">MF-1</strain>
    </source>
</reference>
<evidence type="ECO:0000256" key="1">
    <source>
        <dbReference type="SAM" id="MobiDB-lite"/>
    </source>
</evidence>
<dbReference type="AlphaFoldDB" id="A0A9Q3FQP0"/>
<feature type="compositionally biased region" description="Basic and acidic residues" evidence="1">
    <location>
        <begin position="1"/>
        <end position="32"/>
    </location>
</feature>
<organism evidence="2 3">
    <name type="scientific">Austropuccinia psidii MF-1</name>
    <dbReference type="NCBI Taxonomy" id="1389203"/>
    <lineage>
        <taxon>Eukaryota</taxon>
        <taxon>Fungi</taxon>
        <taxon>Dikarya</taxon>
        <taxon>Basidiomycota</taxon>
        <taxon>Pucciniomycotina</taxon>
        <taxon>Pucciniomycetes</taxon>
        <taxon>Pucciniales</taxon>
        <taxon>Sphaerophragmiaceae</taxon>
        <taxon>Austropuccinia</taxon>
    </lineage>
</organism>
<dbReference type="EMBL" id="AVOT02046778">
    <property type="protein sequence ID" value="MBW0542075.1"/>
    <property type="molecule type" value="Genomic_DNA"/>
</dbReference>
<sequence>MSPGQRRDLGFQRNQPEDREGFSRTRRPERGNLGHSSGWQNNEGDNINPSIHTPIQCRPQTRGLERHGSGSSAPPTPQGPIPMENGKQEVQPGIPMGRAWSKFPEDLAQTDRLQRPYDNYQRQQQINDQESPLLTIPGGFHKKKRIQVEKQDLFQPKAERIRPHDTEVVGFGERSAQEPEVVVNHFRISSPGNRNITPTQTEHNIVTSESKSKSDTLWLQMSQYAEQSAKQFAEFEASHERMKKLTASMDKIIKNLQEGHAQLSKASEETNKRLNIVFEAKHHSRRDRDCLDQDKEIF</sequence>
<feature type="region of interest" description="Disordered" evidence="1">
    <location>
        <begin position="1"/>
        <end position="94"/>
    </location>
</feature>
<gene>
    <name evidence="2" type="ORF">O181_081790</name>
</gene>
<evidence type="ECO:0000313" key="2">
    <source>
        <dbReference type="EMBL" id="MBW0542075.1"/>
    </source>
</evidence>
<proteinExistence type="predicted"/>
<evidence type="ECO:0000313" key="3">
    <source>
        <dbReference type="Proteomes" id="UP000765509"/>
    </source>
</evidence>